<accession>A0ABY3GRF5</accession>
<gene>
    <name evidence="1" type="ORF">FJD38_06590</name>
</gene>
<keyword evidence="2" id="KW-1185">Reference proteome</keyword>
<dbReference type="Proteomes" id="UP000318428">
    <property type="component" value="Unassembled WGS sequence"/>
</dbReference>
<evidence type="ECO:0000313" key="1">
    <source>
        <dbReference type="EMBL" id="TWR93273.1"/>
    </source>
</evidence>
<proteinExistence type="predicted"/>
<comment type="caution">
    <text evidence="1">The sequence shown here is derived from an EMBL/GenBank/DDBJ whole genome shotgun (WGS) entry which is preliminary data.</text>
</comment>
<protein>
    <submittedName>
        <fullName evidence="1">Uncharacterized protein</fullName>
    </submittedName>
</protein>
<dbReference type="RefSeq" id="WP_146384467.1">
    <property type="nucleotide sequence ID" value="NZ_VFIO01000001.1"/>
</dbReference>
<name>A0ABY3GRF5_9PSED</name>
<organism evidence="1 2">
    <name type="scientific">Pseudomonas saxonica</name>
    <dbReference type="NCBI Taxonomy" id="2600598"/>
    <lineage>
        <taxon>Bacteria</taxon>
        <taxon>Pseudomonadati</taxon>
        <taxon>Pseudomonadota</taxon>
        <taxon>Gammaproteobacteria</taxon>
        <taxon>Pseudomonadales</taxon>
        <taxon>Pseudomonadaceae</taxon>
        <taxon>Pseudomonas</taxon>
    </lineage>
</organism>
<evidence type="ECO:0000313" key="2">
    <source>
        <dbReference type="Proteomes" id="UP000318428"/>
    </source>
</evidence>
<sequence length="209" mass="23321">MSELSSHVAKEEWLREALIKLLERDTKVHQLVLDIVASSAAAGEPAPEPVPLPVAVIPLTLHERPQDSLREQLVAQLALLKTLSADEELSAAWLLESESEGQQLTRLLATAAQWERLLELWDLLAERCKSQARPANAAELHILEGCLDIHNLIWRDRQAQLCCVEAGAEYDYRLHQRSTLRGEVIRAQWLPGLANAGGERQRLPLAATE</sequence>
<dbReference type="EMBL" id="VFIO01000001">
    <property type="protein sequence ID" value="TWR93273.1"/>
    <property type="molecule type" value="Genomic_DNA"/>
</dbReference>
<reference evidence="1 2" key="1">
    <citation type="submission" date="2019-06" db="EMBL/GenBank/DDBJ databases">
        <title>Pseudomonas bimorpha sp. nov. isolated from bovine raw milk and skim milk concentrate.</title>
        <authorList>
            <person name="Hofmann K."/>
            <person name="Huptas C."/>
            <person name="Doll E."/>
            <person name="Scherer S."/>
            <person name="Wenning M."/>
        </authorList>
    </citation>
    <scope>NUCLEOTIDE SEQUENCE [LARGE SCALE GENOMIC DNA]</scope>
    <source>
        <strain evidence="1 2">DSM 108989</strain>
    </source>
</reference>